<organism evidence="1 2">
    <name type="scientific">Hufsiella ginkgonis</name>
    <dbReference type="NCBI Taxonomy" id="2695274"/>
    <lineage>
        <taxon>Bacteria</taxon>
        <taxon>Pseudomonadati</taxon>
        <taxon>Bacteroidota</taxon>
        <taxon>Sphingobacteriia</taxon>
        <taxon>Sphingobacteriales</taxon>
        <taxon>Sphingobacteriaceae</taxon>
        <taxon>Hufsiella</taxon>
    </lineage>
</organism>
<keyword evidence="2" id="KW-1185">Reference proteome</keyword>
<reference evidence="1 2" key="1">
    <citation type="submission" date="2019-11" db="EMBL/GenBank/DDBJ databases">
        <title>Pedobacter sp. HMF7056 Genome sequencing and assembly.</title>
        <authorList>
            <person name="Kang H."/>
            <person name="Kim H."/>
            <person name="Joh K."/>
        </authorList>
    </citation>
    <scope>NUCLEOTIDE SEQUENCE [LARGE SCALE GENOMIC DNA]</scope>
    <source>
        <strain evidence="1 2">HMF7056</strain>
    </source>
</reference>
<proteinExistence type="predicted"/>
<gene>
    <name evidence="1" type="ORF">GS398_10335</name>
</gene>
<dbReference type="Proteomes" id="UP000451233">
    <property type="component" value="Unassembled WGS sequence"/>
</dbReference>
<evidence type="ECO:0000313" key="2">
    <source>
        <dbReference type="Proteomes" id="UP000451233"/>
    </source>
</evidence>
<dbReference type="AlphaFoldDB" id="A0A7K1XXG6"/>
<evidence type="ECO:0000313" key="1">
    <source>
        <dbReference type="EMBL" id="MXV15701.1"/>
    </source>
</evidence>
<sequence>MPSAFFTLMIDNEIVTFEKSRIIAIEPAYQGTRIVLEASHTEEEPIIYLTPESYEDVMRSYSS</sequence>
<dbReference type="RefSeq" id="WP_160906678.1">
    <property type="nucleotide sequence ID" value="NZ_WVHS01000002.1"/>
</dbReference>
<comment type="caution">
    <text evidence="1">The sequence shown here is derived from an EMBL/GenBank/DDBJ whole genome shotgun (WGS) entry which is preliminary data.</text>
</comment>
<name>A0A7K1XXG6_9SPHI</name>
<protein>
    <submittedName>
        <fullName evidence="1">Uncharacterized protein</fullName>
    </submittedName>
</protein>
<dbReference type="EMBL" id="WVHS01000002">
    <property type="protein sequence ID" value="MXV15701.1"/>
    <property type="molecule type" value="Genomic_DNA"/>
</dbReference>
<accession>A0A7K1XXG6</accession>